<dbReference type="PANTHER" id="PTHR43464:SF19">
    <property type="entry name" value="UBIQUINONE BIOSYNTHESIS O-METHYLTRANSFERASE, MITOCHONDRIAL"/>
    <property type="match status" value="1"/>
</dbReference>
<dbReference type="Proteomes" id="UP000484885">
    <property type="component" value="Unassembled WGS sequence"/>
</dbReference>
<proteinExistence type="predicted"/>
<comment type="caution">
    <text evidence="5">The sequence shown here is derived from an EMBL/GenBank/DDBJ whole genome shotgun (WGS) entry which is preliminary data.</text>
</comment>
<dbReference type="Pfam" id="PF13649">
    <property type="entry name" value="Methyltransf_25"/>
    <property type="match status" value="1"/>
</dbReference>
<evidence type="ECO:0000313" key="6">
    <source>
        <dbReference type="Proteomes" id="UP000484885"/>
    </source>
</evidence>
<dbReference type="CDD" id="cd02440">
    <property type="entry name" value="AdoMet_MTases"/>
    <property type="match status" value="1"/>
</dbReference>
<dbReference type="AlphaFoldDB" id="A0A845V006"/>
<keyword evidence="1 5" id="KW-0489">Methyltransferase</keyword>
<dbReference type="InterPro" id="IPR041698">
    <property type="entry name" value="Methyltransf_25"/>
</dbReference>
<evidence type="ECO:0000256" key="2">
    <source>
        <dbReference type="ARBA" id="ARBA00022679"/>
    </source>
</evidence>
<dbReference type="SUPFAM" id="SSF53335">
    <property type="entry name" value="S-adenosyl-L-methionine-dependent methyltransferases"/>
    <property type="match status" value="1"/>
</dbReference>
<sequence length="292" mass="32329">MGTAESIQPLLRRAATLESEQPDQAGALYAQALVQDPACLTAHNALERLGHRQRFSHWMRINCRIHPDDDIFAFIARSPESTNPIRDYLADGWRTLSELMLLLEALDQPLLKTESLLEFACGFGRFTRHLAPVLPGRVTCADVLPGSVDFVREQFGVAAFESAMAPERLRVPGRYDLVFVLSLFTHLPVSAWRTWLQTLAGAVKPGGLLLLSFHNEQAAAEFGVSFDDSGIFFQPSSESPTLDAQRYGTTLTTRKVIEDEIAAALDTPIALYRERAFWVGQDAVAIRIGDSS</sequence>
<accession>A0A845V006</accession>
<evidence type="ECO:0000256" key="3">
    <source>
        <dbReference type="ARBA" id="ARBA00022691"/>
    </source>
</evidence>
<feature type="domain" description="Methyltransferase" evidence="4">
    <location>
        <begin position="117"/>
        <end position="207"/>
    </location>
</feature>
<reference evidence="5 6" key="1">
    <citation type="submission" date="2020-02" db="EMBL/GenBank/DDBJ databases">
        <authorList>
            <person name="Zhang X.-Y."/>
        </authorList>
    </citation>
    <scope>NUCLEOTIDE SEQUENCE [LARGE SCALE GENOMIC DNA]</scope>
    <source>
        <strain evidence="5 6">C33</strain>
    </source>
</reference>
<organism evidence="5 6">
    <name type="scientific">Wenzhouxiangella limi</name>
    <dbReference type="NCBI Taxonomy" id="2707351"/>
    <lineage>
        <taxon>Bacteria</taxon>
        <taxon>Pseudomonadati</taxon>
        <taxon>Pseudomonadota</taxon>
        <taxon>Gammaproteobacteria</taxon>
        <taxon>Chromatiales</taxon>
        <taxon>Wenzhouxiangellaceae</taxon>
        <taxon>Wenzhouxiangella</taxon>
    </lineage>
</organism>
<gene>
    <name evidence="5" type="ORF">G3I74_11620</name>
</gene>
<keyword evidence="2 5" id="KW-0808">Transferase</keyword>
<evidence type="ECO:0000259" key="4">
    <source>
        <dbReference type="Pfam" id="PF13649"/>
    </source>
</evidence>
<dbReference type="GO" id="GO:0032259">
    <property type="term" value="P:methylation"/>
    <property type="evidence" value="ECO:0007669"/>
    <property type="project" value="UniProtKB-KW"/>
</dbReference>
<protein>
    <submittedName>
        <fullName evidence="5">Class I SAM-dependent methyltransferase</fullName>
    </submittedName>
</protein>
<evidence type="ECO:0000256" key="1">
    <source>
        <dbReference type="ARBA" id="ARBA00022603"/>
    </source>
</evidence>
<dbReference type="InterPro" id="IPR029063">
    <property type="entry name" value="SAM-dependent_MTases_sf"/>
</dbReference>
<dbReference type="GO" id="GO:0008168">
    <property type="term" value="F:methyltransferase activity"/>
    <property type="evidence" value="ECO:0007669"/>
    <property type="project" value="UniProtKB-KW"/>
</dbReference>
<dbReference type="EMBL" id="JAAGSC010000042">
    <property type="protein sequence ID" value="NDY96378.1"/>
    <property type="molecule type" value="Genomic_DNA"/>
</dbReference>
<keyword evidence="3" id="KW-0949">S-adenosyl-L-methionine</keyword>
<dbReference type="RefSeq" id="WP_164211779.1">
    <property type="nucleotide sequence ID" value="NZ_JAAGSC010000042.1"/>
</dbReference>
<name>A0A845V006_9GAMM</name>
<evidence type="ECO:0000313" key="5">
    <source>
        <dbReference type="EMBL" id="NDY96378.1"/>
    </source>
</evidence>
<keyword evidence="6" id="KW-1185">Reference proteome</keyword>
<dbReference type="Gene3D" id="3.40.50.150">
    <property type="entry name" value="Vaccinia Virus protein VP39"/>
    <property type="match status" value="1"/>
</dbReference>
<dbReference type="PANTHER" id="PTHR43464">
    <property type="entry name" value="METHYLTRANSFERASE"/>
    <property type="match status" value="1"/>
</dbReference>